<proteinExistence type="predicted"/>
<dbReference type="STRING" id="1120996.SAMN02746066_01703"/>
<keyword evidence="8" id="KW-1185">Reference proteome</keyword>
<feature type="active site" description="Proton acceptor" evidence="4">
    <location>
        <position position="237"/>
    </location>
</feature>
<dbReference type="InterPro" id="IPR016461">
    <property type="entry name" value="COMT-like"/>
</dbReference>
<dbReference type="PROSITE" id="PS51683">
    <property type="entry name" value="SAM_OMT_II"/>
    <property type="match status" value="1"/>
</dbReference>
<dbReference type="EMBL" id="FRCP01000009">
    <property type="protein sequence ID" value="SHM36570.1"/>
    <property type="molecule type" value="Genomic_DNA"/>
</dbReference>
<dbReference type="InterPro" id="IPR001077">
    <property type="entry name" value="COMT_C"/>
</dbReference>
<sequence length="329" mass="37286">MNHTDNLLQFINGYKLSNALFIAAELKIFDYIDGVNSVETISNQLSVDPKALEIILDVFCSMNLIRKSDDKKYILEAEWKPLLDSRSKSSMISLIQLEHYLSTKHTGEDRFKDVLISGRGSDDLNLNAKEGKENVYGCVMDAGGQYSSVCIAREFNKVKKGTILDVGGGMGTHAIKICQFNPQLNIDIVDKAEMKEQCIKNIKEHGMEDRIHFLTGDIRDISLEKKYDGILESNVLHLFSDKMNQKLLVKLASALHKGGILIMHDFFLSEDKAKRPVSSIYTLDWMMQGSFFHADAQDIKQWVEAVGLEFIKEVQYERIPTSIIITKKI</sequence>
<feature type="domain" description="O-methyltransferase dimerisation" evidence="6">
    <location>
        <begin position="8"/>
        <end position="70"/>
    </location>
</feature>
<dbReference type="CDD" id="cd02440">
    <property type="entry name" value="AdoMet_MTases"/>
    <property type="match status" value="1"/>
</dbReference>
<dbReference type="Proteomes" id="UP000184038">
    <property type="component" value="Unassembled WGS sequence"/>
</dbReference>
<evidence type="ECO:0000256" key="4">
    <source>
        <dbReference type="PIRSR" id="PIRSR005739-1"/>
    </source>
</evidence>
<reference evidence="7 8" key="1">
    <citation type="submission" date="2016-11" db="EMBL/GenBank/DDBJ databases">
        <authorList>
            <person name="Jaros S."/>
            <person name="Januszkiewicz K."/>
            <person name="Wedrychowicz H."/>
        </authorList>
    </citation>
    <scope>NUCLEOTIDE SEQUENCE [LARGE SCALE GENOMIC DNA]</scope>
    <source>
        <strain evidence="7 8">DSM 15930</strain>
    </source>
</reference>
<dbReference type="SUPFAM" id="SSF46785">
    <property type="entry name" value="Winged helix' DNA-binding domain"/>
    <property type="match status" value="1"/>
</dbReference>
<evidence type="ECO:0000313" key="8">
    <source>
        <dbReference type="Proteomes" id="UP000184038"/>
    </source>
</evidence>
<accession>A0A1M7I767</accession>
<dbReference type="GO" id="GO:0032259">
    <property type="term" value="P:methylation"/>
    <property type="evidence" value="ECO:0007669"/>
    <property type="project" value="UniProtKB-KW"/>
</dbReference>
<dbReference type="SUPFAM" id="SSF53335">
    <property type="entry name" value="S-adenosyl-L-methionine-dependent methyltransferases"/>
    <property type="match status" value="1"/>
</dbReference>
<dbReference type="PIRSF" id="PIRSF005739">
    <property type="entry name" value="O-mtase"/>
    <property type="match status" value="1"/>
</dbReference>
<evidence type="ECO:0000256" key="3">
    <source>
        <dbReference type="ARBA" id="ARBA00022691"/>
    </source>
</evidence>
<dbReference type="Pfam" id="PF00891">
    <property type="entry name" value="Methyltransf_2"/>
    <property type="match status" value="1"/>
</dbReference>
<dbReference type="InterPro" id="IPR012967">
    <property type="entry name" value="COMT_dimerisation"/>
</dbReference>
<dbReference type="GO" id="GO:0008171">
    <property type="term" value="F:O-methyltransferase activity"/>
    <property type="evidence" value="ECO:0007669"/>
    <property type="project" value="InterPro"/>
</dbReference>
<gene>
    <name evidence="7" type="ORF">SAMN02746066_01703</name>
</gene>
<dbReference type="Pfam" id="PF08100">
    <property type="entry name" value="Dimerisation"/>
    <property type="match status" value="1"/>
</dbReference>
<keyword evidence="2" id="KW-0808">Transferase</keyword>
<dbReference type="InterPro" id="IPR029063">
    <property type="entry name" value="SAM-dependent_MTases_sf"/>
</dbReference>
<name>A0A1M7I767_9FIRM</name>
<dbReference type="InterPro" id="IPR036388">
    <property type="entry name" value="WH-like_DNA-bd_sf"/>
</dbReference>
<evidence type="ECO:0000259" key="6">
    <source>
        <dbReference type="Pfam" id="PF08100"/>
    </source>
</evidence>
<dbReference type="GO" id="GO:0046983">
    <property type="term" value="F:protein dimerization activity"/>
    <property type="evidence" value="ECO:0007669"/>
    <property type="project" value="InterPro"/>
</dbReference>
<dbReference type="PANTHER" id="PTHR43712:SF2">
    <property type="entry name" value="O-METHYLTRANSFERASE CICE"/>
    <property type="match status" value="1"/>
</dbReference>
<dbReference type="PANTHER" id="PTHR43712">
    <property type="entry name" value="PUTATIVE (AFU_ORTHOLOGUE AFUA_4G14580)-RELATED"/>
    <property type="match status" value="1"/>
</dbReference>
<evidence type="ECO:0000259" key="5">
    <source>
        <dbReference type="Pfam" id="PF00891"/>
    </source>
</evidence>
<organism evidence="7 8">
    <name type="scientific">Anaerosporobacter mobilis DSM 15930</name>
    <dbReference type="NCBI Taxonomy" id="1120996"/>
    <lineage>
        <taxon>Bacteria</taxon>
        <taxon>Bacillati</taxon>
        <taxon>Bacillota</taxon>
        <taxon>Clostridia</taxon>
        <taxon>Lachnospirales</taxon>
        <taxon>Lachnospiraceae</taxon>
        <taxon>Anaerosporobacter</taxon>
    </lineage>
</organism>
<evidence type="ECO:0000313" key="7">
    <source>
        <dbReference type="EMBL" id="SHM36570.1"/>
    </source>
</evidence>
<feature type="domain" description="O-methyltransferase C-terminal" evidence="5">
    <location>
        <begin position="161"/>
        <end position="303"/>
    </location>
</feature>
<evidence type="ECO:0000256" key="2">
    <source>
        <dbReference type="ARBA" id="ARBA00022679"/>
    </source>
</evidence>
<dbReference type="RefSeq" id="WP_073286005.1">
    <property type="nucleotide sequence ID" value="NZ_FRCP01000009.1"/>
</dbReference>
<dbReference type="Gene3D" id="3.40.50.150">
    <property type="entry name" value="Vaccinia Virus protein VP39"/>
    <property type="match status" value="1"/>
</dbReference>
<dbReference type="AlphaFoldDB" id="A0A1M7I767"/>
<evidence type="ECO:0000256" key="1">
    <source>
        <dbReference type="ARBA" id="ARBA00022603"/>
    </source>
</evidence>
<keyword evidence="3" id="KW-0949">S-adenosyl-L-methionine</keyword>
<dbReference type="InterPro" id="IPR036390">
    <property type="entry name" value="WH_DNA-bd_sf"/>
</dbReference>
<dbReference type="Gene3D" id="1.10.10.10">
    <property type="entry name" value="Winged helix-like DNA-binding domain superfamily/Winged helix DNA-binding domain"/>
    <property type="match status" value="1"/>
</dbReference>
<protein>
    <submittedName>
        <fullName evidence="7">Dimerisation domain-containing protein</fullName>
    </submittedName>
</protein>
<keyword evidence="1" id="KW-0489">Methyltransferase</keyword>